<organism evidence="2 3">
    <name type="scientific">Ochrobactrum soli</name>
    <dbReference type="NCBI Taxonomy" id="2448455"/>
    <lineage>
        <taxon>Bacteria</taxon>
        <taxon>Pseudomonadati</taxon>
        <taxon>Pseudomonadota</taxon>
        <taxon>Alphaproteobacteria</taxon>
        <taxon>Hyphomicrobiales</taxon>
        <taxon>Brucellaceae</taxon>
        <taxon>Brucella/Ochrobactrum group</taxon>
        <taxon>Ochrobactrum</taxon>
    </lineage>
</organism>
<feature type="region of interest" description="Disordered" evidence="1">
    <location>
        <begin position="1"/>
        <end position="42"/>
    </location>
</feature>
<protein>
    <submittedName>
        <fullName evidence="2">Uncharacterized protein</fullName>
    </submittedName>
</protein>
<evidence type="ECO:0000256" key="1">
    <source>
        <dbReference type="SAM" id="MobiDB-lite"/>
    </source>
</evidence>
<feature type="non-terminal residue" evidence="2">
    <location>
        <position position="113"/>
    </location>
</feature>
<feature type="compositionally biased region" description="Basic and acidic residues" evidence="1">
    <location>
        <begin position="1"/>
        <end position="13"/>
    </location>
</feature>
<accession>A0A849KZ79</accession>
<evidence type="ECO:0000313" key="3">
    <source>
        <dbReference type="Proteomes" id="UP000574931"/>
    </source>
</evidence>
<gene>
    <name evidence="2" type="ORF">HKX02_25860</name>
</gene>
<dbReference type="Proteomes" id="UP000574931">
    <property type="component" value="Unassembled WGS sequence"/>
</dbReference>
<dbReference type="EMBL" id="JABFCY010000052">
    <property type="protein sequence ID" value="NNU63646.1"/>
    <property type="molecule type" value="Genomic_DNA"/>
</dbReference>
<name>A0A849KZ79_9HYPH</name>
<proteinExistence type="predicted"/>
<feature type="non-terminal residue" evidence="2">
    <location>
        <position position="1"/>
    </location>
</feature>
<dbReference type="AlphaFoldDB" id="A0A849KZ79"/>
<evidence type="ECO:0000313" key="2">
    <source>
        <dbReference type="EMBL" id="NNU63646.1"/>
    </source>
</evidence>
<feature type="region of interest" description="Disordered" evidence="1">
    <location>
        <begin position="75"/>
        <end position="102"/>
    </location>
</feature>
<keyword evidence="3" id="KW-1185">Reference proteome</keyword>
<feature type="compositionally biased region" description="Basic residues" evidence="1">
    <location>
        <begin position="77"/>
        <end position="87"/>
    </location>
</feature>
<reference evidence="2 3" key="1">
    <citation type="submission" date="2020-05" db="EMBL/GenBank/DDBJ databases">
        <title>Draft Genome Sequence of Ochrobactrum soli Isolated from Stable Fly Gut.</title>
        <authorList>
            <person name="Pileggi M.T."/>
            <person name="Vazhakkala L.J."/>
            <person name="Wong C.N."/>
        </authorList>
    </citation>
    <scope>NUCLEOTIDE SEQUENCE [LARGE SCALE GENOMIC DNA]</scope>
    <source>
        <strain evidence="2 3">MTP-C0764</strain>
    </source>
</reference>
<dbReference type="RefSeq" id="WP_210261648.1">
    <property type="nucleotide sequence ID" value="NZ_JABFCY010000052.1"/>
</dbReference>
<comment type="caution">
    <text evidence="2">The sequence shown here is derived from an EMBL/GenBank/DDBJ whole genome shotgun (WGS) entry which is preliminary data.</text>
</comment>
<sequence>LKSIAREVDEDVKAPLAVEPSKPAISQTGSKPAETIEEPAPQGKAVVQPVILEAIASPQETETLPAIAALVSATPEKKKRIPRRHLKPIADKPVKAKPSPRAKLDILDELQAL</sequence>